<dbReference type="Proteomes" id="UP000184267">
    <property type="component" value="Unassembled WGS sequence"/>
</dbReference>
<dbReference type="OrthoDB" id="423576at2759"/>
<evidence type="ECO:0000313" key="2">
    <source>
        <dbReference type="Proteomes" id="UP000184267"/>
    </source>
</evidence>
<evidence type="ECO:0000313" key="1">
    <source>
        <dbReference type="EMBL" id="OJT07181.1"/>
    </source>
</evidence>
<dbReference type="EMBL" id="MNAD01001215">
    <property type="protein sequence ID" value="OJT07181.1"/>
    <property type="molecule type" value="Genomic_DNA"/>
</dbReference>
<gene>
    <name evidence="1" type="ORF">TRAPUB_1996</name>
</gene>
<dbReference type="InterPro" id="IPR011990">
    <property type="entry name" value="TPR-like_helical_dom_sf"/>
</dbReference>
<dbReference type="OMA" id="GWCAVEA"/>
<sequence>MDIQGSTPDVRPTVIEDDESKHMLSANDLLQVLEGIVEATQLQERQHDVQLVKEWLYRHLGTKTDQCILSLQDWQREAAGLPDGLPGNLAGLIFGVALLRQQSRDTSADAPAHPISSGTITLIWGLIRDAVADGHLDVVPERSAHGFLAVPLYSRRNAEGHVTALVSLHVWLADGERSGQDIVEYCHRSGARNWVLAGRGTQHVFGVRQLAKTESAQATHAVYDATGCGGGGGEESGGWEYETHRTSSVMVQAQEIHVDAYSRDMSYTIPANSYHRTEVDLEEIYATLFHLDVSNGSSVPHTRRVLGPIDGLKHIERIRDAGESTATRLVDVVDTLRRFESLVQEGRQHSGEAEWEPAQRAIRDAIDVCSSPTSALVNEQRYLAIAVAELGNISRRFGHYDRARTILEELVSAMGKPSLLGAEIYGELGVICRHLGRLDEAKSALEAQYTMAKELGWERGTCRALGNLGMINYQLSQATHDEGLLDAAIQQLQDRVEQARRLKETADGGRAPDWNKLTAWEGIGLARLSLCHAARGSFHEAIVTSRESLECNFASGDPTVIAMSRLFYGRALLLDGRRDEALAEFNPPGTCTPAMALCKEPSEEHHGYLSALVADVGVHLDVVDEQGYSALDYAVFSGDAETERLAIQGLEYRLPRDQVERHRTEAYLRKSYRELFQEALRPVLLESKDRDGMQRLRVEYADALAADESKGELFDPLKFLRYRDFAKFGRLPMSTEGQTQVFDPKKAEEGGEASYIVFFSYTWCWNKKLGIPSPDDEEHTQYRRMLGAVKAFLDLHPCIDPNQLGIWLDYACVDQLSPIAGVNALPLNLMQCNAVISLYDDRYYSRAWCSLEVLIAQTLRKAWRMHSWYVCDKDGLVSEAPHDFDIGMEGKELTYEDERPKLEFLERQSRLLG</sequence>
<accession>A0A1M2VHW4</accession>
<dbReference type="SUPFAM" id="SSF48452">
    <property type="entry name" value="TPR-like"/>
    <property type="match status" value="2"/>
</dbReference>
<reference evidence="1 2" key="1">
    <citation type="submission" date="2016-10" db="EMBL/GenBank/DDBJ databases">
        <title>Genome sequence of the basidiomycete white-rot fungus Trametes pubescens.</title>
        <authorList>
            <person name="Makela M.R."/>
            <person name="Granchi Z."/>
            <person name="Peng M."/>
            <person name="De Vries R.P."/>
            <person name="Grigoriev I."/>
            <person name="Riley R."/>
            <person name="Hilden K."/>
        </authorList>
    </citation>
    <scope>NUCLEOTIDE SEQUENCE [LARGE SCALE GENOMIC DNA]</scope>
    <source>
        <strain evidence="1 2">FBCC735</strain>
    </source>
</reference>
<proteinExistence type="predicted"/>
<comment type="caution">
    <text evidence="1">The sequence shown here is derived from an EMBL/GenBank/DDBJ whole genome shotgun (WGS) entry which is preliminary data.</text>
</comment>
<dbReference type="AlphaFoldDB" id="A0A1M2VHW4"/>
<keyword evidence="2" id="KW-1185">Reference proteome</keyword>
<organism evidence="1 2">
    <name type="scientific">Trametes pubescens</name>
    <name type="common">White-rot fungus</name>
    <dbReference type="NCBI Taxonomy" id="154538"/>
    <lineage>
        <taxon>Eukaryota</taxon>
        <taxon>Fungi</taxon>
        <taxon>Dikarya</taxon>
        <taxon>Basidiomycota</taxon>
        <taxon>Agaricomycotina</taxon>
        <taxon>Agaricomycetes</taxon>
        <taxon>Polyporales</taxon>
        <taxon>Polyporaceae</taxon>
        <taxon>Trametes</taxon>
    </lineage>
</organism>
<dbReference type="Gene3D" id="1.25.40.10">
    <property type="entry name" value="Tetratricopeptide repeat domain"/>
    <property type="match status" value="1"/>
</dbReference>
<protein>
    <submittedName>
        <fullName evidence="1">Uncharacterized protein</fullName>
    </submittedName>
</protein>
<name>A0A1M2VHW4_TRAPU</name>